<dbReference type="GO" id="GO:0032357">
    <property type="term" value="F:oxidized purine DNA binding"/>
    <property type="evidence" value="ECO:0007669"/>
    <property type="project" value="TreeGrafter"/>
</dbReference>
<dbReference type="GO" id="GO:0000701">
    <property type="term" value="F:purine-specific mismatch base pair DNA N-glycosylase activity"/>
    <property type="evidence" value="ECO:0007669"/>
    <property type="project" value="UniProtKB-EC"/>
</dbReference>
<dbReference type="FunFam" id="1.10.340.30:FF:000002">
    <property type="entry name" value="Adenine DNA glycosylase"/>
    <property type="match status" value="1"/>
</dbReference>
<dbReference type="InterPro" id="IPR000445">
    <property type="entry name" value="HhH_motif"/>
</dbReference>
<evidence type="ECO:0000256" key="2">
    <source>
        <dbReference type="ARBA" id="ARBA00002933"/>
    </source>
</evidence>
<evidence type="ECO:0000256" key="4">
    <source>
        <dbReference type="ARBA" id="ARBA00012045"/>
    </source>
</evidence>
<dbReference type="PANTHER" id="PTHR42944">
    <property type="entry name" value="ADENINE DNA GLYCOSYLASE"/>
    <property type="match status" value="1"/>
</dbReference>
<dbReference type="InterPro" id="IPR003265">
    <property type="entry name" value="HhH-GPD_domain"/>
</dbReference>
<dbReference type="Gene3D" id="1.10.1670.10">
    <property type="entry name" value="Helix-hairpin-Helix base-excision DNA repair enzymes (C-terminal)"/>
    <property type="match status" value="1"/>
</dbReference>
<evidence type="ECO:0000256" key="1">
    <source>
        <dbReference type="ARBA" id="ARBA00000843"/>
    </source>
</evidence>
<keyword evidence="10 14" id="KW-0408">Iron</keyword>
<evidence type="ECO:0000259" key="15">
    <source>
        <dbReference type="SMART" id="SM00478"/>
    </source>
</evidence>
<dbReference type="InterPro" id="IPR003651">
    <property type="entry name" value="Endonuclease3_FeS-loop_motif"/>
</dbReference>
<comment type="function">
    <text evidence="2">Adenine glycosylase active on G-A mispairs. MutY also corrects error-prone DNA synthesis past GO lesions which are due to the oxidatively damaged form of guanine: 7,8-dihydro-8-oxoguanine (8-oxo-dGTP).</text>
</comment>
<dbReference type="PANTHER" id="PTHR42944:SF1">
    <property type="entry name" value="ADENINE DNA GLYCOSYLASE"/>
    <property type="match status" value="1"/>
</dbReference>
<evidence type="ECO:0000256" key="3">
    <source>
        <dbReference type="ARBA" id="ARBA00008343"/>
    </source>
</evidence>
<keyword evidence="13 14" id="KW-0326">Glycosidase</keyword>
<comment type="similarity">
    <text evidence="3 14">Belongs to the Nth/MutY family.</text>
</comment>
<organism evidence="16 17">
    <name type="scientific">Pseudidiomarina marina</name>
    <dbReference type="NCBI Taxonomy" id="502366"/>
    <lineage>
        <taxon>Bacteria</taxon>
        <taxon>Pseudomonadati</taxon>
        <taxon>Pseudomonadota</taxon>
        <taxon>Gammaproteobacteria</taxon>
        <taxon>Alteromonadales</taxon>
        <taxon>Idiomarinaceae</taxon>
        <taxon>Pseudidiomarina</taxon>
    </lineage>
</organism>
<keyword evidence="11" id="KW-0411">Iron-sulfur</keyword>
<dbReference type="InterPro" id="IPR015797">
    <property type="entry name" value="NUDIX_hydrolase-like_dom_sf"/>
</dbReference>
<dbReference type="Proteomes" id="UP000288127">
    <property type="component" value="Unassembled WGS sequence"/>
</dbReference>
<dbReference type="GO" id="GO:0035485">
    <property type="term" value="F:adenine/guanine mispair binding"/>
    <property type="evidence" value="ECO:0007669"/>
    <property type="project" value="TreeGrafter"/>
</dbReference>
<evidence type="ECO:0000256" key="14">
    <source>
        <dbReference type="RuleBase" id="RU365096"/>
    </source>
</evidence>
<keyword evidence="9" id="KW-0378">Hydrolase</keyword>
<dbReference type="CDD" id="cd03431">
    <property type="entry name" value="NUDIX_DNA_Glycosylase_C-MutY"/>
    <property type="match status" value="1"/>
</dbReference>
<dbReference type="GO" id="GO:0034039">
    <property type="term" value="F:8-oxo-7,8-dihydroguanine DNA N-glycosylase activity"/>
    <property type="evidence" value="ECO:0007669"/>
    <property type="project" value="TreeGrafter"/>
</dbReference>
<keyword evidence="17" id="KW-1185">Reference proteome</keyword>
<feature type="domain" description="HhH-GPD" evidence="15">
    <location>
        <begin position="51"/>
        <end position="202"/>
    </location>
</feature>
<comment type="caution">
    <text evidence="16">The sequence shown here is derived from an EMBL/GenBank/DDBJ whole genome shotgun (WGS) entry which is preliminary data.</text>
</comment>
<gene>
    <name evidence="16" type="primary">mutY</name>
    <name evidence="16" type="ORF">CWI76_00095</name>
</gene>
<dbReference type="EC" id="3.2.2.31" evidence="4 14"/>
<evidence type="ECO:0000313" key="17">
    <source>
        <dbReference type="Proteomes" id="UP000288127"/>
    </source>
</evidence>
<evidence type="ECO:0000256" key="5">
    <source>
        <dbReference type="ARBA" id="ARBA00022023"/>
    </source>
</evidence>
<dbReference type="GO" id="GO:0051539">
    <property type="term" value="F:4 iron, 4 sulfur cluster binding"/>
    <property type="evidence" value="ECO:0007669"/>
    <property type="project" value="UniProtKB-UniRule"/>
</dbReference>
<dbReference type="GO" id="GO:0006298">
    <property type="term" value="P:mismatch repair"/>
    <property type="evidence" value="ECO:0007669"/>
    <property type="project" value="TreeGrafter"/>
</dbReference>
<dbReference type="InterPro" id="IPR023170">
    <property type="entry name" value="HhH_base_excis_C"/>
</dbReference>
<accession>A0A432YIH1</accession>
<dbReference type="InterPro" id="IPR029119">
    <property type="entry name" value="MutY_C"/>
</dbReference>
<evidence type="ECO:0000256" key="10">
    <source>
        <dbReference type="ARBA" id="ARBA00023004"/>
    </source>
</evidence>
<dbReference type="InterPro" id="IPR011257">
    <property type="entry name" value="DNA_glycosylase"/>
</dbReference>
<keyword evidence="7" id="KW-0479">Metal-binding</keyword>
<dbReference type="GO" id="GO:0006284">
    <property type="term" value="P:base-excision repair"/>
    <property type="evidence" value="ECO:0007669"/>
    <property type="project" value="UniProtKB-UniRule"/>
</dbReference>
<evidence type="ECO:0000256" key="6">
    <source>
        <dbReference type="ARBA" id="ARBA00022485"/>
    </source>
</evidence>
<dbReference type="SMART" id="SM00478">
    <property type="entry name" value="ENDO3c"/>
    <property type="match status" value="1"/>
</dbReference>
<dbReference type="InterPro" id="IPR044298">
    <property type="entry name" value="MIG/MutY"/>
</dbReference>
<evidence type="ECO:0000256" key="12">
    <source>
        <dbReference type="ARBA" id="ARBA00023204"/>
    </source>
</evidence>
<dbReference type="OrthoDB" id="9802365at2"/>
<dbReference type="GO" id="GO:0046872">
    <property type="term" value="F:metal ion binding"/>
    <property type="evidence" value="ECO:0007669"/>
    <property type="project" value="UniProtKB-UniRule"/>
</dbReference>
<evidence type="ECO:0000256" key="9">
    <source>
        <dbReference type="ARBA" id="ARBA00022801"/>
    </source>
</evidence>
<proteinExistence type="inferred from homology"/>
<evidence type="ECO:0000313" key="16">
    <source>
        <dbReference type="EMBL" id="RUO60730.1"/>
    </source>
</evidence>
<comment type="catalytic activity">
    <reaction evidence="1 14">
        <text>Hydrolyzes free adenine bases from 7,8-dihydro-8-oxoguanine:adenine mismatched double-stranded DNA, leaving an apurinic site.</text>
        <dbReference type="EC" id="3.2.2.31"/>
    </reaction>
</comment>
<dbReference type="EMBL" id="PIPZ01000001">
    <property type="protein sequence ID" value="RUO60730.1"/>
    <property type="molecule type" value="Genomic_DNA"/>
</dbReference>
<dbReference type="SMART" id="SM00525">
    <property type="entry name" value="FES"/>
    <property type="match status" value="1"/>
</dbReference>
<reference evidence="17" key="1">
    <citation type="journal article" date="2018" name="Front. Microbiol.">
        <title>Genome-Based Analysis Reveals the Taxonomy and Diversity of the Family Idiomarinaceae.</title>
        <authorList>
            <person name="Liu Y."/>
            <person name="Lai Q."/>
            <person name="Shao Z."/>
        </authorList>
    </citation>
    <scope>NUCLEOTIDE SEQUENCE [LARGE SCALE GENOMIC DNA]</scope>
    <source>
        <strain evidence="17">PIM1</strain>
    </source>
</reference>
<comment type="cofactor">
    <cofactor evidence="14">
        <name>[4Fe-4S] cluster</name>
        <dbReference type="ChEBI" id="CHEBI:49883"/>
    </cofactor>
    <text evidence="14">Binds 1 [4Fe-4S] cluster.</text>
</comment>
<keyword evidence="12" id="KW-0234">DNA repair</keyword>
<dbReference type="SUPFAM" id="SSF55811">
    <property type="entry name" value="Nudix"/>
    <property type="match status" value="1"/>
</dbReference>
<protein>
    <recommendedName>
        <fullName evidence="5 14">Adenine DNA glycosylase</fullName>
        <ecNumber evidence="4 14">3.2.2.31</ecNumber>
    </recommendedName>
</protein>
<dbReference type="AlphaFoldDB" id="A0A432YIH1"/>
<evidence type="ECO:0000256" key="11">
    <source>
        <dbReference type="ARBA" id="ARBA00023014"/>
    </source>
</evidence>
<dbReference type="Gene3D" id="1.10.340.30">
    <property type="entry name" value="Hypothetical protein, domain 2"/>
    <property type="match status" value="1"/>
</dbReference>
<dbReference type="CDD" id="cd00056">
    <property type="entry name" value="ENDO3c"/>
    <property type="match status" value="1"/>
</dbReference>
<dbReference type="Pfam" id="PF14815">
    <property type="entry name" value="NUDIX_4"/>
    <property type="match status" value="1"/>
</dbReference>
<dbReference type="RefSeq" id="WP_126758379.1">
    <property type="nucleotide sequence ID" value="NZ_PIPZ01000001.1"/>
</dbReference>
<evidence type="ECO:0000256" key="8">
    <source>
        <dbReference type="ARBA" id="ARBA00022763"/>
    </source>
</evidence>
<dbReference type="InterPro" id="IPR005760">
    <property type="entry name" value="A/G_AdeGlyc_MutY"/>
</dbReference>
<evidence type="ECO:0000256" key="13">
    <source>
        <dbReference type="ARBA" id="ARBA00023295"/>
    </source>
</evidence>
<dbReference type="SUPFAM" id="SSF48150">
    <property type="entry name" value="DNA-glycosylase"/>
    <property type="match status" value="1"/>
</dbReference>
<dbReference type="Pfam" id="PF00730">
    <property type="entry name" value="HhH-GPD"/>
    <property type="match status" value="1"/>
</dbReference>
<sequence length="337" mass="38195">MIDKTSSPTTTPIDPVKFSETLTLWQKTHGRNDLPWQQDVTPYRVLVSELMLQQTQVATVIPYFERWLQHFPTVVALADASEDEVMAQWQGLGYYSRARNLHKAAKFVVQEMNGQLPDNIDELREVPGVGPYTAGAISAFAFNKPAALVDGNVKRLFSRYFGIEGDISSVKTNRTIWSYAEKYTPKADNRRYAQALLDLGATICTPRSPDCQRCPIKTSCNAYATNRTQVLPEKKAKKKIPKRHGYFLLDLTDEGVMLTQRSGDGIWPRLWCLPEVLEPLEKAHLHGSFKHVFSHYKLEALVFSQPVAQGGVRIPLEQLDNYGLPTPIRKYLNTLRT</sequence>
<keyword evidence="8 14" id="KW-0227">DNA damage</keyword>
<name>A0A432YIH1_9GAMM</name>
<evidence type="ECO:0000256" key="7">
    <source>
        <dbReference type="ARBA" id="ARBA00022723"/>
    </source>
</evidence>
<dbReference type="Pfam" id="PF00633">
    <property type="entry name" value="HHH"/>
    <property type="match status" value="1"/>
</dbReference>
<keyword evidence="6" id="KW-0004">4Fe-4S</keyword>
<dbReference type="NCBIfam" id="TIGR01084">
    <property type="entry name" value="mutY"/>
    <property type="match status" value="1"/>
</dbReference>